<dbReference type="FunFam" id="3.40.1340.10:FF:000002">
    <property type="entry name" value="DNA-directed RNA polymerases I, II, and III subunit RPABC1"/>
    <property type="match status" value="1"/>
</dbReference>
<dbReference type="AlphaFoldDB" id="A0A316VLZ3"/>
<dbReference type="Pfam" id="PF01191">
    <property type="entry name" value="RNA_pol_Rpb5_C"/>
    <property type="match status" value="1"/>
</dbReference>
<comment type="similarity">
    <text evidence="5">Belongs to the archaeal Rpo5/eukaryotic RPB5 RNA polymerase subunit family.</text>
</comment>
<evidence type="ECO:0000259" key="7">
    <source>
        <dbReference type="Pfam" id="PF03871"/>
    </source>
</evidence>
<feature type="domain" description="RNA polymerase Rpb5 N-terminal" evidence="7">
    <location>
        <begin position="6"/>
        <end position="92"/>
    </location>
</feature>
<dbReference type="InParanoid" id="A0A316VLZ3"/>
<dbReference type="PANTHER" id="PTHR10535">
    <property type="entry name" value="DNA-DIRECTED RNA POLYMERASES I, II, AND III SUBUNIT RPABC1"/>
    <property type="match status" value="1"/>
</dbReference>
<dbReference type="FunCoup" id="A0A316VLZ3">
    <property type="interactions" value="600"/>
</dbReference>
<dbReference type="STRING" id="1280837.A0A316VLZ3"/>
<dbReference type="GO" id="GO:0005665">
    <property type="term" value="C:RNA polymerase II, core complex"/>
    <property type="evidence" value="ECO:0007669"/>
    <property type="project" value="TreeGrafter"/>
</dbReference>
<dbReference type="GO" id="GO:0042797">
    <property type="term" value="P:tRNA transcription by RNA polymerase III"/>
    <property type="evidence" value="ECO:0007669"/>
    <property type="project" value="TreeGrafter"/>
</dbReference>
<evidence type="ECO:0000256" key="1">
    <source>
        <dbReference type="ARBA" id="ARBA00004123"/>
    </source>
</evidence>
<dbReference type="InterPro" id="IPR036710">
    <property type="entry name" value="RNA_pol_Rpb5_N_sf"/>
</dbReference>
<dbReference type="InterPro" id="IPR035913">
    <property type="entry name" value="RPB5-like_sf"/>
</dbReference>
<gene>
    <name evidence="8" type="ORF">FA14DRAFT_4370</name>
</gene>
<proteinExistence type="inferred from homology"/>
<dbReference type="PANTHER" id="PTHR10535:SF0">
    <property type="entry name" value="DNA-DIRECTED RNA POLYMERASES I, II, AND III SUBUNIT RPABC1"/>
    <property type="match status" value="1"/>
</dbReference>
<evidence type="ECO:0000313" key="8">
    <source>
        <dbReference type="EMBL" id="PWN36585.1"/>
    </source>
</evidence>
<dbReference type="GeneID" id="37024123"/>
<dbReference type="OrthoDB" id="248779at2759"/>
<accession>A0A316VLZ3</accession>
<evidence type="ECO:0000256" key="2">
    <source>
        <dbReference type="ARBA" id="ARBA00020809"/>
    </source>
</evidence>
<dbReference type="InterPro" id="IPR014381">
    <property type="entry name" value="Arch_Rpo5/euc_Rpb5"/>
</dbReference>
<dbReference type="GO" id="GO:0006362">
    <property type="term" value="P:transcription elongation by RNA polymerase I"/>
    <property type="evidence" value="ECO:0007669"/>
    <property type="project" value="UniProtKB-ARBA"/>
</dbReference>
<dbReference type="SUPFAM" id="SSF53036">
    <property type="entry name" value="Eukaryotic RPB5 N-terminal domain"/>
    <property type="match status" value="1"/>
</dbReference>
<dbReference type="Proteomes" id="UP000245771">
    <property type="component" value="Unassembled WGS sequence"/>
</dbReference>
<dbReference type="PIRSF" id="PIRSF000747">
    <property type="entry name" value="RPB5"/>
    <property type="match status" value="1"/>
</dbReference>
<organism evidence="8 9">
    <name type="scientific">Meira miltonrushii</name>
    <dbReference type="NCBI Taxonomy" id="1280837"/>
    <lineage>
        <taxon>Eukaryota</taxon>
        <taxon>Fungi</taxon>
        <taxon>Dikarya</taxon>
        <taxon>Basidiomycota</taxon>
        <taxon>Ustilaginomycotina</taxon>
        <taxon>Exobasidiomycetes</taxon>
        <taxon>Exobasidiales</taxon>
        <taxon>Brachybasidiaceae</taxon>
        <taxon>Meira</taxon>
    </lineage>
</organism>
<dbReference type="Gene3D" id="3.40.1340.10">
    <property type="entry name" value="RNA polymerase, Rpb5, N-terminal domain"/>
    <property type="match status" value="1"/>
</dbReference>
<dbReference type="FunFam" id="3.90.940.20:FF:000001">
    <property type="entry name" value="DNA-directed RNA polymerases I, II, and III subunit RPABC1"/>
    <property type="match status" value="1"/>
</dbReference>
<comment type="subcellular location">
    <subcellularLocation>
        <location evidence="1">Nucleus</location>
    </subcellularLocation>
</comment>
<keyword evidence="9" id="KW-1185">Reference proteome</keyword>
<keyword evidence="8" id="KW-0240">DNA-directed RNA polymerase</keyword>
<feature type="domain" description="RNA polymerase subunit H/Rpb5 C-terminal" evidence="6">
    <location>
        <begin position="136"/>
        <end position="208"/>
    </location>
</feature>
<sequence length="210" mass="24667">MDSLDRDVARLWRVNRTIHELVRDRGYIVADSELETSLDEFREQVTGGSGAIDRNRLHFFTRLTNDDSQKIFVYFSDERNVGVMTMRKFLQQLEDKEIQKGIIIYQDKMTASAHKVIDAMRTQFDLEDFHETALLVNITHHHLVPRHDVLTDEEKKALLERYRLKETQLPRIQVSDPVARYYGMKRGQVCKITRPSETSGRYCSYRICLG</sequence>
<protein>
    <recommendedName>
        <fullName evidence="2">DNA-directed RNA polymerases I, II, and III subunit RPABC1</fullName>
    </recommendedName>
</protein>
<keyword evidence="4" id="KW-0539">Nucleus</keyword>
<evidence type="ECO:0000256" key="4">
    <source>
        <dbReference type="ARBA" id="ARBA00023242"/>
    </source>
</evidence>
<evidence type="ECO:0000259" key="6">
    <source>
        <dbReference type="Pfam" id="PF01191"/>
    </source>
</evidence>
<evidence type="ECO:0000256" key="3">
    <source>
        <dbReference type="ARBA" id="ARBA00023163"/>
    </source>
</evidence>
<dbReference type="GO" id="GO:0006367">
    <property type="term" value="P:transcription initiation at RNA polymerase II promoter"/>
    <property type="evidence" value="ECO:0007669"/>
    <property type="project" value="UniProtKB-ARBA"/>
</dbReference>
<dbReference type="InterPro" id="IPR005571">
    <property type="entry name" value="RNA_pol_Rpb5_N"/>
</dbReference>
<dbReference type="GO" id="GO:0005736">
    <property type="term" value="C:RNA polymerase I complex"/>
    <property type="evidence" value="ECO:0007669"/>
    <property type="project" value="TreeGrafter"/>
</dbReference>
<dbReference type="GO" id="GO:0003677">
    <property type="term" value="F:DNA binding"/>
    <property type="evidence" value="ECO:0007669"/>
    <property type="project" value="InterPro"/>
</dbReference>
<name>A0A316VLZ3_9BASI</name>
<evidence type="ECO:0000313" key="9">
    <source>
        <dbReference type="Proteomes" id="UP000245771"/>
    </source>
</evidence>
<keyword evidence="3" id="KW-0804">Transcription</keyword>
<dbReference type="SUPFAM" id="SSF55287">
    <property type="entry name" value="RPB5-like RNA polymerase subunit"/>
    <property type="match status" value="1"/>
</dbReference>
<dbReference type="RefSeq" id="XP_025356887.1">
    <property type="nucleotide sequence ID" value="XM_025502342.1"/>
</dbReference>
<dbReference type="EMBL" id="KZ819602">
    <property type="protein sequence ID" value="PWN36585.1"/>
    <property type="molecule type" value="Genomic_DNA"/>
</dbReference>
<dbReference type="GO" id="GO:0005666">
    <property type="term" value="C:RNA polymerase III complex"/>
    <property type="evidence" value="ECO:0007669"/>
    <property type="project" value="UniProtKB-ARBA"/>
</dbReference>
<reference evidence="8 9" key="1">
    <citation type="journal article" date="2018" name="Mol. Biol. Evol.">
        <title>Broad Genomic Sampling Reveals a Smut Pathogenic Ancestry of the Fungal Clade Ustilaginomycotina.</title>
        <authorList>
            <person name="Kijpornyongpan T."/>
            <person name="Mondo S.J."/>
            <person name="Barry K."/>
            <person name="Sandor L."/>
            <person name="Lee J."/>
            <person name="Lipzen A."/>
            <person name="Pangilinan J."/>
            <person name="LaButti K."/>
            <person name="Hainaut M."/>
            <person name="Henrissat B."/>
            <person name="Grigoriev I.V."/>
            <person name="Spatafora J.W."/>
            <person name="Aime M.C."/>
        </authorList>
    </citation>
    <scope>NUCLEOTIDE SEQUENCE [LARGE SCALE GENOMIC DNA]</scope>
    <source>
        <strain evidence="8 9">MCA 3882</strain>
    </source>
</reference>
<dbReference type="GO" id="GO:0003899">
    <property type="term" value="F:DNA-directed RNA polymerase activity"/>
    <property type="evidence" value="ECO:0007669"/>
    <property type="project" value="InterPro"/>
</dbReference>
<dbReference type="HAMAP" id="MF_00025">
    <property type="entry name" value="RNApol_Rpo5_RPB5"/>
    <property type="match status" value="1"/>
</dbReference>
<dbReference type="Gene3D" id="3.90.940.20">
    <property type="entry name" value="RPB5-like RNA polymerase subunit"/>
    <property type="match status" value="1"/>
</dbReference>
<dbReference type="InterPro" id="IPR000783">
    <property type="entry name" value="RNA_pol_subH/Rpb5_C"/>
</dbReference>
<evidence type="ECO:0000256" key="5">
    <source>
        <dbReference type="ARBA" id="ARBA00025765"/>
    </source>
</evidence>
<dbReference type="Pfam" id="PF03871">
    <property type="entry name" value="RNA_pol_Rpb5_N"/>
    <property type="match status" value="1"/>
</dbReference>